<protein>
    <submittedName>
        <fullName evidence="2">Uncharacterized protein</fullName>
    </submittedName>
</protein>
<dbReference type="AlphaFoldDB" id="A0A5B8V7I0"/>
<name>A0A5B8V7I0_9BACT</name>
<accession>A0A5B8V7I0</accession>
<organism evidence="2 3">
    <name type="scientific">Panacibacter ginsenosidivorans</name>
    <dbReference type="NCBI Taxonomy" id="1813871"/>
    <lineage>
        <taxon>Bacteria</taxon>
        <taxon>Pseudomonadati</taxon>
        <taxon>Bacteroidota</taxon>
        <taxon>Chitinophagia</taxon>
        <taxon>Chitinophagales</taxon>
        <taxon>Chitinophagaceae</taxon>
        <taxon>Panacibacter</taxon>
    </lineage>
</organism>
<gene>
    <name evidence="2" type="ORF">FRZ67_09290</name>
</gene>
<proteinExistence type="predicted"/>
<feature type="chain" id="PRO_5022699730" evidence="1">
    <location>
        <begin position="19"/>
        <end position="64"/>
    </location>
</feature>
<dbReference type="EMBL" id="CP042435">
    <property type="protein sequence ID" value="QEC67480.1"/>
    <property type="molecule type" value="Genomic_DNA"/>
</dbReference>
<dbReference type="KEGG" id="pgin:FRZ67_09290"/>
<reference evidence="2 3" key="1">
    <citation type="journal article" date="2016" name="Int. J. Syst. Evol. Microbiol.">
        <title>Panacibacter ginsenosidivorans gen. nov., sp. nov., with ginsenoside converting activity isolated from soil of a ginseng field.</title>
        <authorList>
            <person name="Siddiqi M.Z."/>
            <person name="Muhammad Shafi S."/>
            <person name="Choi K.D."/>
            <person name="Im W.T."/>
        </authorList>
    </citation>
    <scope>NUCLEOTIDE SEQUENCE [LARGE SCALE GENOMIC DNA]</scope>
    <source>
        <strain evidence="2 3">Gsoil1550</strain>
    </source>
</reference>
<sequence length="64" mass="7064">MKKLLFGSMMLMLVAAYASNKDNKSSVAFAQSNWNNITDTVPKDTSDTTHKPESLFIANLLAKN</sequence>
<keyword evidence="1" id="KW-0732">Signal</keyword>
<dbReference type="RefSeq" id="WP_147189287.1">
    <property type="nucleotide sequence ID" value="NZ_CP042435.1"/>
</dbReference>
<dbReference type="Proteomes" id="UP000321533">
    <property type="component" value="Chromosome"/>
</dbReference>
<evidence type="ECO:0000313" key="2">
    <source>
        <dbReference type="EMBL" id="QEC67480.1"/>
    </source>
</evidence>
<evidence type="ECO:0000313" key="3">
    <source>
        <dbReference type="Proteomes" id="UP000321533"/>
    </source>
</evidence>
<evidence type="ECO:0000256" key="1">
    <source>
        <dbReference type="SAM" id="SignalP"/>
    </source>
</evidence>
<feature type="signal peptide" evidence="1">
    <location>
        <begin position="1"/>
        <end position="18"/>
    </location>
</feature>
<keyword evidence="3" id="KW-1185">Reference proteome</keyword>